<evidence type="ECO:0000313" key="3">
    <source>
        <dbReference type="Proteomes" id="UP000077684"/>
    </source>
</evidence>
<keyword evidence="3" id="KW-1185">Reference proteome</keyword>
<sequence length="788" mass="85833">MYPLSSEDELFPISAAALAAQPSLSFLMRSRHEPCSMIALPPQQPLRSHPSDQQCIPPAQDQSHHRRPGTTTQPSLPLPIRHGSFRRPLSQQQPPSQRSLQSSMRMPTGSGPSRPRQSLRSVGSPRIGPSTPSVTAGSPRVSTSNMRIALQAQRPSTFYTAGPSRAPGPLPGPATSMPSRVHVECPDPVPQPFAPTNATTSAQVQPLAIQLLADDHASPAPLTRPAKRRRVEDPAVEAARGEAKSRDPLSLTEAQRTDKEAALEGVASLTALINFDIIDVQSSPKGPRITWRCRCCHVTVEHQSGVLSNVSRHFNTICRRRNSSLTPGFIPFIPSGRLPPTKTSSLDAVPPPLVPSSQNPPTETPSLDEGQTELIPIAESASVVADLKTTDGRFSLFVEDRDQVGGTALGIFAVWMDPMLRPVHVCLLVVSLSPGRQGDLGVAGVLTRLGMERYWSGFVVAHPTDVTRGIVSELRRSFPTVGRTHQHLSTDLPCTRNIQLVPTLQSRLEGILMRSEFDTLLAFQRPSPRKAHITSGSLDLLQSADESEESDADASPETVTPPVHLSRIGSPGHLADTWTRSAAIHAANPMHTPSLHPTAKFLSCVDRTMIDIWRGRIASADVLFVADTWESCIRQFPAISCSVSGDVTRQLLTEASLTYEITQLRRDVPIDELARVATLLRDPPLKSDFEAVRYSEAYLLRALDHLLGVVDSPKRDKEVTDFLSGRYRSPKDVALIKLSSAIDWWSSNARVLPQMARLARTILAFPAGFTRASDRALQAAGYELPGRV</sequence>
<proteinExistence type="predicted"/>
<feature type="compositionally biased region" description="Polar residues" evidence="1">
    <location>
        <begin position="130"/>
        <end position="142"/>
    </location>
</feature>
<reference evidence="2" key="1">
    <citation type="submission" date="2016-04" db="EMBL/GenBank/DDBJ databases">
        <authorList>
            <person name="Nguyen H.D."/>
            <person name="Samba Siva P."/>
            <person name="Cullis J."/>
            <person name="Levesque C.A."/>
            <person name="Hambleton S."/>
        </authorList>
    </citation>
    <scope>NUCLEOTIDE SEQUENCE</scope>
    <source>
        <strain evidence="2">DAOMC 236426</strain>
    </source>
</reference>
<feature type="region of interest" description="Disordered" evidence="1">
    <location>
        <begin position="217"/>
        <end position="253"/>
    </location>
</feature>
<gene>
    <name evidence="2" type="ORF">A4X06_0g4946</name>
</gene>
<dbReference type="Proteomes" id="UP000077684">
    <property type="component" value="Unassembled WGS sequence"/>
</dbReference>
<name>A0A8X7SW08_9BASI</name>
<feature type="compositionally biased region" description="Low complexity" evidence="1">
    <location>
        <begin position="86"/>
        <end position="107"/>
    </location>
</feature>
<reference evidence="2" key="2">
    <citation type="journal article" date="2019" name="IMA Fungus">
        <title>Genome sequencing and comparison of five Tilletia species to identify candidate genes for the detection of regulated species infecting wheat.</title>
        <authorList>
            <person name="Nguyen H.D.T."/>
            <person name="Sultana T."/>
            <person name="Kesanakurti P."/>
            <person name="Hambleton S."/>
        </authorList>
    </citation>
    <scope>NUCLEOTIDE SEQUENCE</scope>
    <source>
        <strain evidence="2">DAOMC 236426</strain>
    </source>
</reference>
<feature type="region of interest" description="Disordered" evidence="1">
    <location>
        <begin position="341"/>
        <end position="368"/>
    </location>
</feature>
<evidence type="ECO:0000313" key="2">
    <source>
        <dbReference type="EMBL" id="KAE8246616.1"/>
    </source>
</evidence>
<evidence type="ECO:0000256" key="1">
    <source>
        <dbReference type="SAM" id="MobiDB-lite"/>
    </source>
</evidence>
<comment type="caution">
    <text evidence="2">The sequence shown here is derived from an EMBL/GenBank/DDBJ whole genome shotgun (WGS) entry which is preliminary data.</text>
</comment>
<organism evidence="2 3">
    <name type="scientific">Tilletia controversa</name>
    <name type="common">dwarf bunt fungus</name>
    <dbReference type="NCBI Taxonomy" id="13291"/>
    <lineage>
        <taxon>Eukaryota</taxon>
        <taxon>Fungi</taxon>
        <taxon>Dikarya</taxon>
        <taxon>Basidiomycota</taxon>
        <taxon>Ustilaginomycotina</taxon>
        <taxon>Exobasidiomycetes</taxon>
        <taxon>Tilletiales</taxon>
        <taxon>Tilletiaceae</taxon>
        <taxon>Tilletia</taxon>
    </lineage>
</organism>
<accession>A0A8X7SW08</accession>
<dbReference type="AlphaFoldDB" id="A0A8X7SW08"/>
<feature type="region of interest" description="Disordered" evidence="1">
    <location>
        <begin position="39"/>
        <end position="142"/>
    </location>
</feature>
<feature type="compositionally biased region" description="Acidic residues" evidence="1">
    <location>
        <begin position="545"/>
        <end position="554"/>
    </location>
</feature>
<dbReference type="EMBL" id="LWDE02000563">
    <property type="protein sequence ID" value="KAE8246616.1"/>
    <property type="molecule type" value="Genomic_DNA"/>
</dbReference>
<protein>
    <submittedName>
        <fullName evidence="2">Uncharacterized protein</fullName>
    </submittedName>
</protein>
<feature type="region of interest" description="Disordered" evidence="1">
    <location>
        <begin position="543"/>
        <end position="568"/>
    </location>
</feature>